<feature type="region of interest" description="Disordered" evidence="1">
    <location>
        <begin position="342"/>
        <end position="365"/>
    </location>
</feature>
<reference evidence="2" key="1">
    <citation type="journal article" date="2020" name="Fungal Divers.">
        <title>Resolving the Mortierellaceae phylogeny through synthesis of multi-gene phylogenetics and phylogenomics.</title>
        <authorList>
            <person name="Vandepol N."/>
            <person name="Liber J."/>
            <person name="Desiro A."/>
            <person name="Na H."/>
            <person name="Kennedy M."/>
            <person name="Barry K."/>
            <person name="Grigoriev I.V."/>
            <person name="Miller A.N."/>
            <person name="O'Donnell K."/>
            <person name="Stajich J.E."/>
            <person name="Bonito G."/>
        </authorList>
    </citation>
    <scope>NUCLEOTIDE SEQUENCE</scope>
    <source>
        <strain evidence="2">NVP60</strain>
    </source>
</reference>
<dbReference type="Proteomes" id="UP000823405">
    <property type="component" value="Unassembled WGS sequence"/>
</dbReference>
<evidence type="ECO:0000313" key="3">
    <source>
        <dbReference type="Proteomes" id="UP000823405"/>
    </source>
</evidence>
<comment type="caution">
    <text evidence="2">The sequence shown here is derived from an EMBL/GenBank/DDBJ whole genome shotgun (WGS) entry which is preliminary data.</text>
</comment>
<organism evidence="2 3">
    <name type="scientific">Linnemannia gamsii</name>
    <dbReference type="NCBI Taxonomy" id="64522"/>
    <lineage>
        <taxon>Eukaryota</taxon>
        <taxon>Fungi</taxon>
        <taxon>Fungi incertae sedis</taxon>
        <taxon>Mucoromycota</taxon>
        <taxon>Mortierellomycotina</taxon>
        <taxon>Mortierellomycetes</taxon>
        <taxon>Mortierellales</taxon>
        <taxon>Mortierellaceae</taxon>
        <taxon>Linnemannia</taxon>
    </lineage>
</organism>
<gene>
    <name evidence="2" type="ORF">BGZ97_009986</name>
</gene>
<dbReference type="AlphaFoldDB" id="A0A9P6UCX4"/>
<dbReference type="EMBL" id="JAAAIN010004981">
    <property type="protein sequence ID" value="KAG0276974.1"/>
    <property type="molecule type" value="Genomic_DNA"/>
</dbReference>
<feature type="non-terminal residue" evidence="2">
    <location>
        <position position="365"/>
    </location>
</feature>
<protein>
    <submittedName>
        <fullName evidence="2">Uncharacterized protein</fullName>
    </submittedName>
</protein>
<sequence length="365" mass="41210">VVKCLKEGSQLAFDIKRKAQRLIGCYLETLRIRIGDAVAEARRKSNGEALSESDRLKTRRDAVSDDERKVLDYLCKRVKSKEDGDDELEGDQEDAGQSDVDEKADKCVDFLESFLTYVYSGNLPKKNSIIGKAVDRFIGILIDLGLCDASRDRGEINIRMPFTPKSLVRSVAGQLAVELQKHYRHGTHSLYDKVSAMKDKGQVETYVNFSIQENISSAENFIALNDLHPNSWRICPFSSSQQGFVTFSERDIALFIWKRDVLKQKLVDLASSDQEDPTTLTSTNDLEPWIGGKEQGFIIKHFVCDIDPSGLSNRAKRKAGHRAAISLRSLSEIQDHLQHVQRTKPKDYHQKGYIPQGSIQTDGFR</sequence>
<accession>A0A9P6UCX4</accession>
<keyword evidence="3" id="KW-1185">Reference proteome</keyword>
<evidence type="ECO:0000256" key="1">
    <source>
        <dbReference type="SAM" id="MobiDB-lite"/>
    </source>
</evidence>
<feature type="non-terminal residue" evidence="2">
    <location>
        <position position="1"/>
    </location>
</feature>
<proteinExistence type="predicted"/>
<evidence type="ECO:0000313" key="2">
    <source>
        <dbReference type="EMBL" id="KAG0276974.1"/>
    </source>
</evidence>
<name>A0A9P6UCX4_9FUNG</name>
<dbReference type="OrthoDB" id="2422013at2759"/>